<sequence length="70" mass="7809">MEGMILAYTLLMVAPAHHPAAIPSAVAIAEYETTEDCTDAKGWIEEHQTDKTQGYLFCLNVWKEPEGEEI</sequence>
<protein>
    <submittedName>
        <fullName evidence="1">Uncharacterized protein</fullName>
    </submittedName>
</protein>
<reference evidence="1 2" key="1">
    <citation type="journal article" date="2016" name="Curr. Microbiol.">
        <title>Characterization and Complete Genome Sequences of Three N4-Like Roseobacter Phages Isolated from the South China Sea.</title>
        <authorList>
            <person name="Li B."/>
            <person name="Zhang S."/>
            <person name="Long L."/>
            <person name="Huang S."/>
        </authorList>
    </citation>
    <scope>NUCLEOTIDE SEQUENCE [LARGE SCALE GENOMIC DNA]</scope>
</reference>
<gene>
    <name evidence="1" type="ORF">RDp07_gp04</name>
</gene>
<proteinExistence type="predicted"/>
<organism evidence="1 2">
    <name type="scientific">Roseobacter phage RD-1410Ws-07</name>
    <dbReference type="NCBI Taxonomy" id="1815985"/>
    <lineage>
        <taxon>Viruses</taxon>
        <taxon>Duplodnaviria</taxon>
        <taxon>Heunggongvirae</taxon>
        <taxon>Uroviricota</taxon>
        <taxon>Caudoviricetes</taxon>
        <taxon>Schitoviridae</taxon>
        <taxon>Rhodovirinae</taxon>
        <taxon>Sanyabayvirus</taxon>
        <taxon>Sanyabayvirus DS1410Ws06</taxon>
    </lineage>
</organism>
<evidence type="ECO:0000313" key="1">
    <source>
        <dbReference type="EMBL" id="ANJ20815.1"/>
    </source>
</evidence>
<dbReference type="Proteomes" id="UP000257988">
    <property type="component" value="Segment"/>
</dbReference>
<accession>A0A191VYM6</accession>
<evidence type="ECO:0000313" key="2">
    <source>
        <dbReference type="Proteomes" id="UP000257988"/>
    </source>
</evidence>
<name>A0A191VYM6_9CAUD</name>
<dbReference type="EMBL" id="KU885990">
    <property type="protein sequence ID" value="ANJ20815.1"/>
    <property type="molecule type" value="Genomic_DNA"/>
</dbReference>